<dbReference type="InterPro" id="IPR026961">
    <property type="entry name" value="PGG_dom"/>
</dbReference>
<sequence length="614" mass="66527">MQWGSTLRVVSGRTWPDTSPATQSCAPPTTVGTLFFYFNATAFILSLTVVVLTLILNARLKKTGRRFDLPLQLLMGTAALAFIAAYGTGACWDKFRVVVFFVFLAILVLNIMLQSLMLGLWGDDEEDEIEKNLGKLMAPLSMFALTISYMGGLSTPGGFWDSAEGGHRPGDAILRSKLLHLFFYFNTGQFASSLFGVFLLMCSGLQVRLVALFMKISLLYLIVAYTVGSSRGRHTSITVICSLFAAVGGYVILYVAIRGRFSGLFEKLGGRFSCLFEKAQGNEGTGSTSTNDGTAGSRDDLKAVAERQRRRASSLVQLLAGLAVSVTYQAGMYPPGGVWQDGHKAGDPILLTTNPTRYKAFFYCNSVAFVASLLAILLGQKSYLSEHHALQATMILDLLSLVVAYAIGSCRDQISSMYAVGIAGAAVVYVVVHVQYFTLGLGSADKDDDDAATSAMVDKKGGRFILFAILVASITYQAGLTPPGGFLLQDDILCGHRVGDPVLLCNNPVRYKVFFYCNSVSFTTRRWCGRNGAHAKSKPLLSPRDPSQLLTGLHACGCIPVYWMDCSLSSLPYCMKDSFQMGQGVGPASPGAVSSFNHTNKDNTSSYLFIFLKF</sequence>
<keyword evidence="4" id="KW-1185">Reference proteome</keyword>
<evidence type="ECO:0000313" key="4">
    <source>
        <dbReference type="Proteomes" id="UP001231189"/>
    </source>
</evidence>
<feature type="domain" description="PGG" evidence="2">
    <location>
        <begin position="310"/>
        <end position="411"/>
    </location>
</feature>
<feature type="transmembrane region" description="Helical" evidence="1">
    <location>
        <begin position="133"/>
        <end position="152"/>
    </location>
</feature>
<feature type="transmembrane region" description="Helical" evidence="1">
    <location>
        <begin position="464"/>
        <end position="488"/>
    </location>
</feature>
<keyword evidence="1" id="KW-0812">Transmembrane</keyword>
<feature type="domain" description="PGG" evidence="2">
    <location>
        <begin position="460"/>
        <end position="524"/>
    </location>
</feature>
<dbReference type="GO" id="GO:0016020">
    <property type="term" value="C:membrane"/>
    <property type="evidence" value="ECO:0007669"/>
    <property type="project" value="TreeGrafter"/>
</dbReference>
<proteinExistence type="predicted"/>
<feature type="transmembrane region" description="Helical" evidence="1">
    <location>
        <begin position="414"/>
        <end position="432"/>
    </location>
</feature>
<feature type="transmembrane region" description="Helical" evidence="1">
    <location>
        <begin position="69"/>
        <end position="89"/>
    </location>
</feature>
<dbReference type="PANTHER" id="PTHR24177">
    <property type="entry name" value="CASKIN"/>
    <property type="match status" value="1"/>
</dbReference>
<feature type="domain" description="PGG" evidence="2">
    <location>
        <begin position="34"/>
        <end position="91"/>
    </location>
</feature>
<comment type="caution">
    <text evidence="3">The sequence shown here is derived from an EMBL/GenBank/DDBJ whole genome shotgun (WGS) entry which is preliminary data.</text>
</comment>
<organism evidence="3 4">
    <name type="scientific">Lolium multiflorum</name>
    <name type="common">Italian ryegrass</name>
    <name type="synonym">Lolium perenne subsp. multiflorum</name>
    <dbReference type="NCBI Taxonomy" id="4521"/>
    <lineage>
        <taxon>Eukaryota</taxon>
        <taxon>Viridiplantae</taxon>
        <taxon>Streptophyta</taxon>
        <taxon>Embryophyta</taxon>
        <taxon>Tracheophyta</taxon>
        <taxon>Spermatophyta</taxon>
        <taxon>Magnoliopsida</taxon>
        <taxon>Liliopsida</taxon>
        <taxon>Poales</taxon>
        <taxon>Poaceae</taxon>
        <taxon>BOP clade</taxon>
        <taxon>Pooideae</taxon>
        <taxon>Poodae</taxon>
        <taxon>Poeae</taxon>
        <taxon>Poeae Chloroplast Group 2 (Poeae type)</taxon>
        <taxon>Loliodinae</taxon>
        <taxon>Loliinae</taxon>
        <taxon>Lolium</taxon>
    </lineage>
</organism>
<feature type="transmembrane region" description="Helical" evidence="1">
    <location>
        <begin position="95"/>
        <end position="121"/>
    </location>
</feature>
<keyword evidence="1" id="KW-0472">Membrane</keyword>
<feature type="transmembrane region" description="Helical" evidence="1">
    <location>
        <begin position="234"/>
        <end position="257"/>
    </location>
</feature>
<name>A0AAD8X4C4_LOLMU</name>
<dbReference type="EMBL" id="JAUUTY010000001">
    <property type="protein sequence ID" value="KAK1696498.1"/>
    <property type="molecule type" value="Genomic_DNA"/>
</dbReference>
<feature type="transmembrane region" description="Helical" evidence="1">
    <location>
        <begin position="209"/>
        <end position="228"/>
    </location>
</feature>
<reference evidence="3" key="1">
    <citation type="submission" date="2023-07" db="EMBL/GenBank/DDBJ databases">
        <title>A chromosome-level genome assembly of Lolium multiflorum.</title>
        <authorList>
            <person name="Chen Y."/>
            <person name="Copetti D."/>
            <person name="Kolliker R."/>
            <person name="Studer B."/>
        </authorList>
    </citation>
    <scope>NUCLEOTIDE SEQUENCE</scope>
    <source>
        <strain evidence="3">02402/16</strain>
        <tissue evidence="3">Leaf</tissue>
    </source>
</reference>
<evidence type="ECO:0000256" key="1">
    <source>
        <dbReference type="SAM" id="Phobius"/>
    </source>
</evidence>
<gene>
    <name evidence="3" type="ORF">QYE76_013195</name>
</gene>
<feature type="domain" description="PGG" evidence="2">
    <location>
        <begin position="131"/>
        <end position="231"/>
    </location>
</feature>
<protein>
    <recommendedName>
        <fullName evidence="2">PGG domain-containing protein</fullName>
    </recommendedName>
</protein>
<dbReference type="Proteomes" id="UP001231189">
    <property type="component" value="Unassembled WGS sequence"/>
</dbReference>
<keyword evidence="1" id="KW-1133">Transmembrane helix</keyword>
<feature type="transmembrane region" description="Helical" evidence="1">
    <location>
        <begin position="181"/>
        <end position="202"/>
    </location>
</feature>
<evidence type="ECO:0000313" key="3">
    <source>
        <dbReference type="EMBL" id="KAK1696498.1"/>
    </source>
</evidence>
<dbReference type="AlphaFoldDB" id="A0AAD8X4C4"/>
<dbReference type="Pfam" id="PF13962">
    <property type="entry name" value="PGG"/>
    <property type="match status" value="4"/>
</dbReference>
<dbReference type="PANTHER" id="PTHR24177:SF395">
    <property type="entry name" value="PGG DOMAIN-CONTAINING PROTEIN"/>
    <property type="match status" value="1"/>
</dbReference>
<feature type="transmembrane region" description="Helical" evidence="1">
    <location>
        <begin position="34"/>
        <end position="57"/>
    </location>
</feature>
<accession>A0AAD8X4C4</accession>
<feature type="transmembrane region" description="Helical" evidence="1">
    <location>
        <begin position="390"/>
        <end position="408"/>
    </location>
</feature>
<feature type="transmembrane region" description="Helical" evidence="1">
    <location>
        <begin position="360"/>
        <end position="378"/>
    </location>
</feature>
<evidence type="ECO:0000259" key="2">
    <source>
        <dbReference type="Pfam" id="PF13962"/>
    </source>
</evidence>